<evidence type="ECO:0000313" key="2">
    <source>
        <dbReference type="EMBL" id="KAL0961350.1"/>
    </source>
</evidence>
<organism evidence="2 3">
    <name type="scientific">Hohenbuehelia grisea</name>
    <dbReference type="NCBI Taxonomy" id="104357"/>
    <lineage>
        <taxon>Eukaryota</taxon>
        <taxon>Fungi</taxon>
        <taxon>Dikarya</taxon>
        <taxon>Basidiomycota</taxon>
        <taxon>Agaricomycotina</taxon>
        <taxon>Agaricomycetes</taxon>
        <taxon>Agaricomycetidae</taxon>
        <taxon>Agaricales</taxon>
        <taxon>Pleurotineae</taxon>
        <taxon>Pleurotaceae</taxon>
        <taxon>Hohenbuehelia</taxon>
    </lineage>
</organism>
<evidence type="ECO:0000313" key="3">
    <source>
        <dbReference type="Proteomes" id="UP001556367"/>
    </source>
</evidence>
<dbReference type="EMBL" id="JASNQZ010000001">
    <property type="protein sequence ID" value="KAL0961350.1"/>
    <property type="molecule type" value="Genomic_DNA"/>
</dbReference>
<reference evidence="3" key="1">
    <citation type="submission" date="2024-06" db="EMBL/GenBank/DDBJ databases">
        <title>Multi-omics analyses provide insights into the biosynthesis of the anticancer antibiotic pleurotin in Hohenbuehelia grisea.</title>
        <authorList>
            <person name="Weaver J.A."/>
            <person name="Alberti F."/>
        </authorList>
    </citation>
    <scope>NUCLEOTIDE SEQUENCE [LARGE SCALE GENOMIC DNA]</scope>
    <source>
        <strain evidence="3">T-177</strain>
    </source>
</reference>
<dbReference type="Proteomes" id="UP001556367">
    <property type="component" value="Unassembled WGS sequence"/>
</dbReference>
<accession>A0ABR3K166</accession>
<comment type="caution">
    <text evidence="2">The sequence shown here is derived from an EMBL/GenBank/DDBJ whole genome shotgun (WGS) entry which is preliminary data.</text>
</comment>
<keyword evidence="3" id="KW-1185">Reference proteome</keyword>
<feature type="region of interest" description="Disordered" evidence="1">
    <location>
        <begin position="1"/>
        <end position="50"/>
    </location>
</feature>
<sequence length="209" mass="22903">MTIEKFPFIEAPSPPSSVRGSSSILSSSAESAKPPMTEDLSSPSVGAGGRLRSWSFKRFRKSVSGVVDWKEVKEAAAALSSGVQTTTKPRRFTISTFDHLKLSSLRRRESPLGIGHIPTSEDIAEALAQRQKRDQLRTLADCTPKEYASVMDLVKQCIQDGLDPILIESMVNEARSRLKDGGYDAPQDEEEIDRLLMDLGSHDPLTAAE</sequence>
<gene>
    <name evidence="2" type="ORF">HGRIS_006306</name>
</gene>
<name>A0ABR3K166_9AGAR</name>
<feature type="compositionally biased region" description="Low complexity" evidence="1">
    <location>
        <begin position="16"/>
        <end position="32"/>
    </location>
</feature>
<feature type="region of interest" description="Disordered" evidence="1">
    <location>
        <begin position="178"/>
        <end position="209"/>
    </location>
</feature>
<evidence type="ECO:0000256" key="1">
    <source>
        <dbReference type="SAM" id="MobiDB-lite"/>
    </source>
</evidence>
<proteinExistence type="predicted"/>
<protein>
    <submittedName>
        <fullName evidence="2">Uncharacterized protein</fullName>
    </submittedName>
</protein>